<accession>A0A9P1CJF8</accession>
<dbReference type="EMBL" id="CAMXCT010001757">
    <property type="protein sequence ID" value="CAI3992784.1"/>
    <property type="molecule type" value="Genomic_DNA"/>
</dbReference>
<dbReference type="EMBL" id="CAMXCT020001757">
    <property type="protein sequence ID" value="CAL1146159.1"/>
    <property type="molecule type" value="Genomic_DNA"/>
</dbReference>
<protein>
    <submittedName>
        <fullName evidence="4">DRBM domain-containing protein</fullName>
    </submittedName>
</protein>
<dbReference type="Proteomes" id="UP001152797">
    <property type="component" value="Unassembled WGS sequence"/>
</dbReference>
<sequence>MARPKSKPQPNGVSSDLEASLPADTADVTGTSKQDSPLQPGALSTTSISIAQAPVGEQTNKDLAKQELMGLCGKIKRGIMQKGDVSYDSQLVVGGYFQATVTVRCLDGDWKDAVFVGEVCRDKSMAEHSAAAVAVAELRKDDAMMARSSASSQLSCCDSKVAGHMQKFHCGEQFYLGTRWVFRRDLKLLKDEIQKLMMILEVVDLVG</sequence>
<dbReference type="AlphaFoldDB" id="A0A9P1CJF8"/>
<feature type="compositionally biased region" description="Polar residues" evidence="1">
    <location>
        <begin position="28"/>
        <end position="42"/>
    </location>
</feature>
<reference evidence="2" key="1">
    <citation type="submission" date="2022-10" db="EMBL/GenBank/DDBJ databases">
        <authorList>
            <person name="Chen Y."/>
            <person name="Dougan E. K."/>
            <person name="Chan C."/>
            <person name="Rhodes N."/>
            <person name="Thang M."/>
        </authorList>
    </citation>
    <scope>NUCLEOTIDE SEQUENCE</scope>
</reference>
<comment type="caution">
    <text evidence="2">The sequence shown here is derived from an EMBL/GenBank/DDBJ whole genome shotgun (WGS) entry which is preliminary data.</text>
</comment>
<organism evidence="2">
    <name type="scientific">Cladocopium goreaui</name>
    <dbReference type="NCBI Taxonomy" id="2562237"/>
    <lineage>
        <taxon>Eukaryota</taxon>
        <taxon>Sar</taxon>
        <taxon>Alveolata</taxon>
        <taxon>Dinophyceae</taxon>
        <taxon>Suessiales</taxon>
        <taxon>Symbiodiniaceae</taxon>
        <taxon>Cladocopium</taxon>
    </lineage>
</organism>
<evidence type="ECO:0000313" key="4">
    <source>
        <dbReference type="EMBL" id="CAL4780096.1"/>
    </source>
</evidence>
<keyword evidence="5" id="KW-1185">Reference proteome</keyword>
<evidence type="ECO:0000313" key="2">
    <source>
        <dbReference type="EMBL" id="CAI3992784.1"/>
    </source>
</evidence>
<gene>
    <name evidence="2" type="ORF">C1SCF055_LOCUS19580</name>
</gene>
<dbReference type="OrthoDB" id="434547at2759"/>
<evidence type="ECO:0000256" key="1">
    <source>
        <dbReference type="SAM" id="MobiDB-lite"/>
    </source>
</evidence>
<dbReference type="EMBL" id="CAMXCT030001757">
    <property type="protein sequence ID" value="CAL4780096.1"/>
    <property type="molecule type" value="Genomic_DNA"/>
</dbReference>
<feature type="region of interest" description="Disordered" evidence="1">
    <location>
        <begin position="1"/>
        <end position="42"/>
    </location>
</feature>
<proteinExistence type="predicted"/>
<evidence type="ECO:0000313" key="5">
    <source>
        <dbReference type="Proteomes" id="UP001152797"/>
    </source>
</evidence>
<evidence type="ECO:0000313" key="3">
    <source>
        <dbReference type="EMBL" id="CAL1146159.1"/>
    </source>
</evidence>
<name>A0A9P1CJF8_9DINO</name>
<reference evidence="3" key="2">
    <citation type="submission" date="2024-04" db="EMBL/GenBank/DDBJ databases">
        <authorList>
            <person name="Chen Y."/>
            <person name="Shah S."/>
            <person name="Dougan E. K."/>
            <person name="Thang M."/>
            <person name="Chan C."/>
        </authorList>
    </citation>
    <scope>NUCLEOTIDE SEQUENCE [LARGE SCALE GENOMIC DNA]</scope>
</reference>